<dbReference type="RefSeq" id="WP_076333356.1">
    <property type="nucleotide sequence ID" value="NZ_MRTJ01000012.1"/>
</dbReference>
<feature type="domain" description="Carrier" evidence="6">
    <location>
        <begin position="473"/>
        <end position="531"/>
    </location>
</feature>
<protein>
    <recommendedName>
        <fullName evidence="9">Carrier domain-containing protein</fullName>
    </recommendedName>
</protein>
<dbReference type="InterPro" id="IPR045851">
    <property type="entry name" value="AMP-bd_C_sf"/>
</dbReference>
<dbReference type="InterPro" id="IPR036736">
    <property type="entry name" value="ACP-like_sf"/>
</dbReference>
<keyword evidence="4" id="KW-0045">Antibiotic biosynthesis</keyword>
<dbReference type="Gene3D" id="1.10.1200.10">
    <property type="entry name" value="ACP-like"/>
    <property type="match status" value="1"/>
</dbReference>
<evidence type="ECO:0000256" key="1">
    <source>
        <dbReference type="ARBA" id="ARBA00022450"/>
    </source>
</evidence>
<dbReference type="Pfam" id="PF00550">
    <property type="entry name" value="PP-binding"/>
    <property type="match status" value="1"/>
</dbReference>
<evidence type="ECO:0000259" key="6">
    <source>
        <dbReference type="Pfam" id="PF00550"/>
    </source>
</evidence>
<comment type="caution">
    <text evidence="7">The sequence shown here is derived from an EMBL/GenBank/DDBJ whole genome shotgun (WGS) entry which is preliminary data.</text>
</comment>
<dbReference type="PANTHER" id="PTHR45527:SF1">
    <property type="entry name" value="FATTY ACID SYNTHASE"/>
    <property type="match status" value="1"/>
</dbReference>
<dbReference type="GO" id="GO:0044550">
    <property type="term" value="P:secondary metabolite biosynthetic process"/>
    <property type="evidence" value="ECO:0007669"/>
    <property type="project" value="TreeGrafter"/>
</dbReference>
<dbReference type="InterPro" id="IPR006162">
    <property type="entry name" value="Ppantetheine_attach_site"/>
</dbReference>
<sequence length="536" mass="60657">MNVLEELEWSFDTYKEKTAIKGSSNTLTYSQLDKLTARVASHLMRQKIANEDVVTIEAEDKLEAVILMLGVVRAGAAYCVIPQDYPDYRKNKMRAKVNGKAILHSLKEIEKQESALQQNVVQDVLGVKRASRQEDSLLYIIFTSGSTGEPKAVAIQDRSIEKIVRQNEFYQGNVIGQFAPLEFDASVYEIFGGLLNGMTLRMVSKDDSLDFDIIPEILAEIDTVFLTTRLFNLYVEECVEELGKLQLILTGGERASIKHLHEAAQYCNVYNVYGPTETTVFATRYKVKGDETEIPIGKMFDQGNYLILDESGVPVSRGEQGQLLLSDSGLMRGYIDNDQANQKAFAYWEGQRYYRTGDVVCESANGELSYIERIDRQVKVSGYRIELGEIERCAYNYGLNKECLAHFDGKRLYLFVTEMIELEPFRQHLRNILPDYMIPTVKVVDKIPMNKNGKTDMQAMNQHKDQKSNSMNKVAEVITSVLQLELIMNKTFLELGGDSIKAMEVIWKLGGEGYPMDLDMLFTRTLGEIVNDVKAG</sequence>
<dbReference type="InterPro" id="IPR020845">
    <property type="entry name" value="AMP-binding_CS"/>
</dbReference>
<dbReference type="PROSITE" id="PS00455">
    <property type="entry name" value="AMP_BINDING"/>
    <property type="match status" value="1"/>
</dbReference>
<dbReference type="Gene3D" id="3.30.300.30">
    <property type="match status" value="1"/>
</dbReference>
<accession>A0A1R1BM37</accession>
<evidence type="ECO:0000256" key="4">
    <source>
        <dbReference type="ARBA" id="ARBA00023194"/>
    </source>
</evidence>
<name>A0A1R1BM37_PAEAM</name>
<dbReference type="Proteomes" id="UP000187134">
    <property type="component" value="Unassembled WGS sequence"/>
</dbReference>
<evidence type="ECO:0000256" key="2">
    <source>
        <dbReference type="ARBA" id="ARBA00022553"/>
    </source>
</evidence>
<evidence type="ECO:0000256" key="3">
    <source>
        <dbReference type="ARBA" id="ARBA00022737"/>
    </source>
</evidence>
<dbReference type="Pfam" id="PF00501">
    <property type="entry name" value="AMP-binding"/>
    <property type="match status" value="1"/>
</dbReference>
<organism evidence="7 8">
    <name type="scientific">Paenibacillus amylolyticus</name>
    <dbReference type="NCBI Taxonomy" id="1451"/>
    <lineage>
        <taxon>Bacteria</taxon>
        <taxon>Bacillati</taxon>
        <taxon>Bacillota</taxon>
        <taxon>Bacilli</taxon>
        <taxon>Bacillales</taxon>
        <taxon>Paenibacillaceae</taxon>
        <taxon>Paenibacillus</taxon>
    </lineage>
</organism>
<evidence type="ECO:0000259" key="5">
    <source>
        <dbReference type="Pfam" id="PF00501"/>
    </source>
</evidence>
<keyword evidence="2" id="KW-0597">Phosphoprotein</keyword>
<dbReference type="GO" id="GO:0017000">
    <property type="term" value="P:antibiotic biosynthetic process"/>
    <property type="evidence" value="ECO:0007669"/>
    <property type="project" value="UniProtKB-KW"/>
</dbReference>
<dbReference type="Gene3D" id="3.40.50.980">
    <property type="match status" value="2"/>
</dbReference>
<dbReference type="Gene3D" id="2.30.38.10">
    <property type="entry name" value="Luciferase, Domain 3"/>
    <property type="match status" value="1"/>
</dbReference>
<evidence type="ECO:0000313" key="8">
    <source>
        <dbReference type="Proteomes" id="UP000187134"/>
    </source>
</evidence>
<dbReference type="PANTHER" id="PTHR45527">
    <property type="entry name" value="NONRIBOSOMAL PEPTIDE SYNTHETASE"/>
    <property type="match status" value="1"/>
</dbReference>
<dbReference type="SUPFAM" id="SSF47336">
    <property type="entry name" value="ACP-like"/>
    <property type="match status" value="1"/>
</dbReference>
<dbReference type="InterPro" id="IPR009081">
    <property type="entry name" value="PP-bd_ACP"/>
</dbReference>
<keyword evidence="3" id="KW-0677">Repeat</keyword>
<dbReference type="PROSITE" id="PS00012">
    <property type="entry name" value="PHOSPHOPANTETHEINE"/>
    <property type="match status" value="1"/>
</dbReference>
<dbReference type="AlphaFoldDB" id="A0A1R1BM37"/>
<dbReference type="GO" id="GO:0031177">
    <property type="term" value="F:phosphopantetheine binding"/>
    <property type="evidence" value="ECO:0007669"/>
    <property type="project" value="TreeGrafter"/>
</dbReference>
<dbReference type="InterPro" id="IPR000873">
    <property type="entry name" value="AMP-dep_synth/lig_dom"/>
</dbReference>
<reference evidence="7 8" key="1">
    <citation type="submission" date="2016-11" db="EMBL/GenBank/DDBJ databases">
        <title>Paenibacillus species isolates.</title>
        <authorList>
            <person name="Beno S.M."/>
        </authorList>
    </citation>
    <scope>NUCLEOTIDE SEQUENCE [LARGE SCALE GENOMIC DNA]</scope>
    <source>
        <strain evidence="7 8">FSL H8-0246</strain>
    </source>
</reference>
<dbReference type="EMBL" id="MRTJ01000012">
    <property type="protein sequence ID" value="OMF10821.1"/>
    <property type="molecule type" value="Genomic_DNA"/>
</dbReference>
<dbReference type="GO" id="GO:0043041">
    <property type="term" value="P:amino acid activation for nonribosomal peptide biosynthetic process"/>
    <property type="evidence" value="ECO:0007669"/>
    <property type="project" value="TreeGrafter"/>
</dbReference>
<evidence type="ECO:0008006" key="9">
    <source>
        <dbReference type="Google" id="ProtNLM"/>
    </source>
</evidence>
<dbReference type="OrthoDB" id="9765680at2"/>
<dbReference type="GO" id="GO:0005737">
    <property type="term" value="C:cytoplasm"/>
    <property type="evidence" value="ECO:0007669"/>
    <property type="project" value="TreeGrafter"/>
</dbReference>
<feature type="domain" description="AMP-dependent synthetase/ligase" evidence="5">
    <location>
        <begin position="8"/>
        <end position="334"/>
    </location>
</feature>
<evidence type="ECO:0000313" key="7">
    <source>
        <dbReference type="EMBL" id="OMF10821.1"/>
    </source>
</evidence>
<dbReference type="SUPFAM" id="SSF56801">
    <property type="entry name" value="Acetyl-CoA synthetase-like"/>
    <property type="match status" value="1"/>
</dbReference>
<proteinExistence type="predicted"/>
<keyword evidence="1" id="KW-0596">Phosphopantetheine</keyword>
<gene>
    <name evidence="7" type="ORF">BK131_22725</name>
</gene>